<comment type="similarity">
    <text evidence="5 6">Belongs to the glutamate--cysteine ligase type 2 family. EgtA subfamily.</text>
</comment>
<evidence type="ECO:0000313" key="8">
    <source>
        <dbReference type="Proteomes" id="UP001500618"/>
    </source>
</evidence>
<organism evidence="7 8">
    <name type="scientific">Fodinicola feengrottensis</name>
    <dbReference type="NCBI Taxonomy" id="435914"/>
    <lineage>
        <taxon>Bacteria</taxon>
        <taxon>Bacillati</taxon>
        <taxon>Actinomycetota</taxon>
        <taxon>Actinomycetes</taxon>
        <taxon>Mycobacteriales</taxon>
        <taxon>Fodinicola</taxon>
    </lineage>
</organism>
<protein>
    <recommendedName>
        <fullName evidence="5">Glutamate--cysteine ligase EgtA</fullName>
        <ecNumber evidence="5">6.3.2.2</ecNumber>
    </recommendedName>
    <alternativeName>
        <fullName evidence="5">Gamma-glutamylcysteine synthase</fullName>
        <shortName evidence="5">GCS</shortName>
        <shortName evidence="5">Gamma-ECS</shortName>
    </alternativeName>
</protein>
<dbReference type="RefSeq" id="WP_344311626.1">
    <property type="nucleotide sequence ID" value="NZ_BAAANY010000013.1"/>
</dbReference>
<dbReference type="InterPro" id="IPR014746">
    <property type="entry name" value="Gln_synth/guanido_kin_cat_dom"/>
</dbReference>
<dbReference type="EC" id="6.3.2.2" evidence="5"/>
<proteinExistence type="inferred from homology"/>
<keyword evidence="3 5" id="KW-0067">ATP-binding</keyword>
<comment type="function">
    <text evidence="5">Catalyzes the synthesis of gamma-glutamylcysteine (gamma-GC). This compound is used as substrate for the biosynthesis of the low-molecular thiol compound ergothioneine.</text>
</comment>
<comment type="catalytic activity">
    <reaction evidence="4 5 6">
        <text>L-cysteine + L-glutamate + ATP = gamma-L-glutamyl-L-cysteine + ADP + phosphate + H(+)</text>
        <dbReference type="Rhea" id="RHEA:13285"/>
        <dbReference type="ChEBI" id="CHEBI:15378"/>
        <dbReference type="ChEBI" id="CHEBI:29985"/>
        <dbReference type="ChEBI" id="CHEBI:30616"/>
        <dbReference type="ChEBI" id="CHEBI:35235"/>
        <dbReference type="ChEBI" id="CHEBI:43474"/>
        <dbReference type="ChEBI" id="CHEBI:58173"/>
        <dbReference type="ChEBI" id="CHEBI:456216"/>
        <dbReference type="EC" id="6.3.2.2"/>
    </reaction>
</comment>
<dbReference type="PANTHER" id="PTHR34378:SF1">
    <property type="entry name" value="GLUTAMATE--CYSTEINE LIGASE, CHLOROPLASTIC"/>
    <property type="match status" value="1"/>
</dbReference>
<dbReference type="GO" id="GO:0016874">
    <property type="term" value="F:ligase activity"/>
    <property type="evidence" value="ECO:0007669"/>
    <property type="project" value="UniProtKB-KW"/>
</dbReference>
<sequence length="421" mass="44978">MTNLIHRDAATPTLRNRTVSRITDAEVYVASTCFKTGPPALLGIELEWILHDRDNPATAIGVERLTAALGPHTPTSIAVNSPATALPAGSFVTVEPGGQIEISTQPYHGLTECIAATTADATYLRHLLRDAAIEPSGAAVDEYRHPQRILRTPRYAAMNHHFDSYGPDGVGGMCSTAAVQICVDTGLTSRERWWLLHLIGPPLVAAFANSPRFAGRDTGWKSTRRKLWSGADPGRTSQPDLALEPAAGYARYALDAQVIAIRGDGSDWSPPGPLTFADWIAGKHLPAPTYDDLDYHLSTLFPPVRPRGSHLEVRYLDAQPGDGWVVPLAVLSALLDDPIAADVAAGAAESVSGLWSQAARYGLADPAIGTAAIAILDASIGALRRTNADAAIVERVEDFFQTYTVKGRSPADDTLSPEVSR</sequence>
<dbReference type="InterPro" id="IPR006336">
    <property type="entry name" value="GCS2"/>
</dbReference>
<dbReference type="Proteomes" id="UP001500618">
    <property type="component" value="Unassembled WGS sequence"/>
</dbReference>
<evidence type="ECO:0000256" key="3">
    <source>
        <dbReference type="ARBA" id="ARBA00022840"/>
    </source>
</evidence>
<dbReference type="EMBL" id="BAAANY010000013">
    <property type="protein sequence ID" value="GAA1685615.1"/>
    <property type="molecule type" value="Genomic_DNA"/>
</dbReference>
<comment type="caution">
    <text evidence="7">The sequence shown here is derived from an EMBL/GenBank/DDBJ whole genome shotgun (WGS) entry which is preliminary data.</text>
</comment>
<dbReference type="HAMAP" id="MF_02034">
    <property type="entry name" value="EgtA"/>
    <property type="match status" value="1"/>
</dbReference>
<evidence type="ECO:0000313" key="7">
    <source>
        <dbReference type="EMBL" id="GAA1685615.1"/>
    </source>
</evidence>
<evidence type="ECO:0000256" key="6">
    <source>
        <dbReference type="PIRNR" id="PIRNR017901"/>
    </source>
</evidence>
<evidence type="ECO:0000256" key="1">
    <source>
        <dbReference type="ARBA" id="ARBA00022598"/>
    </source>
</evidence>
<keyword evidence="2 5" id="KW-0547">Nucleotide-binding</keyword>
<dbReference type="InterPro" id="IPR035434">
    <property type="entry name" value="GCL_bact_plant"/>
</dbReference>
<name>A0ABN2HDA2_9ACTN</name>
<evidence type="ECO:0000256" key="5">
    <source>
        <dbReference type="HAMAP-Rule" id="MF_02034"/>
    </source>
</evidence>
<accession>A0ABN2HDA2</accession>
<reference evidence="7 8" key="1">
    <citation type="journal article" date="2019" name="Int. J. Syst. Evol. Microbiol.">
        <title>The Global Catalogue of Microorganisms (GCM) 10K type strain sequencing project: providing services to taxonomists for standard genome sequencing and annotation.</title>
        <authorList>
            <consortium name="The Broad Institute Genomics Platform"/>
            <consortium name="The Broad Institute Genome Sequencing Center for Infectious Disease"/>
            <person name="Wu L."/>
            <person name="Ma J."/>
        </authorList>
    </citation>
    <scope>NUCLEOTIDE SEQUENCE [LARGE SCALE GENOMIC DNA]</scope>
    <source>
        <strain evidence="7 8">JCM 14718</strain>
    </source>
</reference>
<dbReference type="NCBIfam" id="TIGR03444">
    <property type="entry name" value="EgtA_Cys_ligase"/>
    <property type="match status" value="1"/>
</dbReference>
<evidence type="ECO:0000256" key="4">
    <source>
        <dbReference type="ARBA" id="ARBA00048819"/>
    </source>
</evidence>
<evidence type="ECO:0000256" key="2">
    <source>
        <dbReference type="ARBA" id="ARBA00022741"/>
    </source>
</evidence>
<keyword evidence="8" id="KW-1185">Reference proteome</keyword>
<keyword evidence="1 5" id="KW-0436">Ligase</keyword>
<gene>
    <name evidence="5 7" type="primary">egtA</name>
    <name evidence="7" type="ORF">GCM10009765_38620</name>
</gene>
<dbReference type="SUPFAM" id="SSF55931">
    <property type="entry name" value="Glutamine synthetase/guanido kinase"/>
    <property type="match status" value="1"/>
</dbReference>
<dbReference type="PANTHER" id="PTHR34378">
    <property type="entry name" value="GLUTAMATE--CYSTEINE LIGASE, CHLOROPLASTIC"/>
    <property type="match status" value="1"/>
</dbReference>
<dbReference type="PIRSF" id="PIRSF017901">
    <property type="entry name" value="GCL"/>
    <property type="match status" value="1"/>
</dbReference>
<dbReference type="Gene3D" id="3.30.590.20">
    <property type="match status" value="1"/>
</dbReference>
<dbReference type="InterPro" id="IPR017809">
    <property type="entry name" value="EgtA_Actinobacteria"/>
</dbReference>
<dbReference type="Pfam" id="PF04107">
    <property type="entry name" value="GCS2"/>
    <property type="match status" value="1"/>
</dbReference>
<comment type="pathway">
    <text evidence="5">Amino-acid biosynthesis; ergothioneine biosynthesis.</text>
</comment>